<feature type="compositionally biased region" description="Low complexity" evidence="1">
    <location>
        <begin position="9"/>
        <end position="27"/>
    </location>
</feature>
<name>A0A139GWD3_9PEZI</name>
<feature type="compositionally biased region" description="Basic and acidic residues" evidence="1">
    <location>
        <begin position="384"/>
        <end position="407"/>
    </location>
</feature>
<feature type="compositionally biased region" description="Acidic residues" evidence="1">
    <location>
        <begin position="38"/>
        <end position="49"/>
    </location>
</feature>
<accession>A0A139GWD3</accession>
<evidence type="ECO:0000256" key="1">
    <source>
        <dbReference type="SAM" id="MobiDB-lite"/>
    </source>
</evidence>
<evidence type="ECO:0000313" key="3">
    <source>
        <dbReference type="Proteomes" id="UP000070133"/>
    </source>
</evidence>
<reference evidence="2 3" key="1">
    <citation type="submission" date="2015-07" db="EMBL/GenBank/DDBJ databases">
        <title>Comparative genomics of the Sigatoka disease complex on banana suggests a link between parallel evolutionary changes in Pseudocercospora fijiensis and Pseudocercospora eumusae and increased virulence on the banana host.</title>
        <authorList>
            <person name="Chang T.-C."/>
            <person name="Salvucci A."/>
            <person name="Crous P.W."/>
            <person name="Stergiopoulos I."/>
        </authorList>
    </citation>
    <scope>NUCLEOTIDE SEQUENCE [LARGE SCALE GENOMIC DNA]</scope>
    <source>
        <strain evidence="2 3">CBS 114824</strain>
    </source>
</reference>
<feature type="region of interest" description="Disordered" evidence="1">
    <location>
        <begin position="362"/>
        <end position="455"/>
    </location>
</feature>
<dbReference type="Proteomes" id="UP000070133">
    <property type="component" value="Unassembled WGS sequence"/>
</dbReference>
<proteinExistence type="predicted"/>
<feature type="compositionally biased region" description="Basic and acidic residues" evidence="1">
    <location>
        <begin position="422"/>
        <end position="455"/>
    </location>
</feature>
<dbReference type="EMBL" id="LFZN01000286">
    <property type="protein sequence ID" value="KXS94472.1"/>
    <property type="molecule type" value="Genomic_DNA"/>
</dbReference>
<comment type="caution">
    <text evidence="2">The sequence shown here is derived from an EMBL/GenBank/DDBJ whole genome shotgun (WGS) entry which is preliminary data.</text>
</comment>
<keyword evidence="3" id="KW-1185">Reference proteome</keyword>
<organism evidence="2 3">
    <name type="scientific">Pseudocercospora eumusae</name>
    <dbReference type="NCBI Taxonomy" id="321146"/>
    <lineage>
        <taxon>Eukaryota</taxon>
        <taxon>Fungi</taxon>
        <taxon>Dikarya</taxon>
        <taxon>Ascomycota</taxon>
        <taxon>Pezizomycotina</taxon>
        <taxon>Dothideomycetes</taxon>
        <taxon>Dothideomycetidae</taxon>
        <taxon>Mycosphaerellales</taxon>
        <taxon>Mycosphaerellaceae</taxon>
        <taxon>Pseudocercospora</taxon>
    </lineage>
</organism>
<feature type="region of interest" description="Disordered" evidence="1">
    <location>
        <begin position="1"/>
        <end position="68"/>
    </location>
</feature>
<dbReference type="AlphaFoldDB" id="A0A139GWD3"/>
<sequence>MSSHEGSFTASSSGEHAAAAASPATSTDLPPPRRDDSASDGDGDSDSDSDSEKLHRPHKLEGAREQHLSPALLPVLHTYKRLSAGQSLTPTDQDPHAASPHVVHWTLNASQHESLLRLLDDPRSAPPPPYRTACTWAADKARQHYDPLLERLSLRMPTPLHETLANSLVAYILSALPTALAPLTLSPDLANLATPGHVDALISRGSPDLKLDGTTRQAPDASIGQQRHVYPSLVIDVDFSHAWPIRRHCLNYIYGSGGRVRTVIYLDVEYHPAQVRKRHQTPTPYTLSLSVFGLVPSPDEPDHVDAVALLFQDPVPALADCRPDQELVLRLSDLHKGLPSDAHIAIPYAELRQLLENAANGQAEDDGVVEQPSPMQFGKRRRASHDDDIEREVKKAKSEGPKKDHQPDPLTLRQTRQASRAAKGEGAKDVQPDTSTRRETRRSSRAAKRDSTASD</sequence>
<protein>
    <submittedName>
        <fullName evidence="2">Uncharacterized protein</fullName>
    </submittedName>
</protein>
<evidence type="ECO:0000313" key="2">
    <source>
        <dbReference type="EMBL" id="KXS94472.1"/>
    </source>
</evidence>
<dbReference type="STRING" id="321146.A0A139GWD3"/>
<dbReference type="OrthoDB" id="3801251at2759"/>
<feature type="compositionally biased region" description="Basic and acidic residues" evidence="1">
    <location>
        <begin position="50"/>
        <end position="67"/>
    </location>
</feature>
<gene>
    <name evidence="2" type="ORF">AC578_6807</name>
</gene>